<evidence type="ECO:0000313" key="2">
    <source>
        <dbReference type="RefSeq" id="XP_022105150.1"/>
    </source>
</evidence>
<keyword evidence="1" id="KW-1185">Reference proteome</keyword>
<dbReference type="RefSeq" id="XP_022105150.1">
    <property type="nucleotide sequence ID" value="XM_022249458.1"/>
</dbReference>
<sequence length="100" mass="11225">MICTPAGDDILDLGEWRTCKAYRLVKNTCGTINVYHPFSTTVCYVFLVKGSLLENLAERNTSTGRFLAAVLIYSLNYQGARQDTVYTDLVGYCWIKGDEV</sequence>
<evidence type="ECO:0000313" key="1">
    <source>
        <dbReference type="Proteomes" id="UP000694845"/>
    </source>
</evidence>
<reference evidence="2" key="1">
    <citation type="submission" date="2025-08" db="UniProtKB">
        <authorList>
            <consortium name="RefSeq"/>
        </authorList>
    </citation>
    <scope>IDENTIFICATION</scope>
</reference>
<gene>
    <name evidence="2" type="primary">LOC110987046</name>
</gene>
<protein>
    <submittedName>
        <fullName evidence="2">Uncharacterized protein LOC110987046</fullName>
    </submittedName>
</protein>
<proteinExistence type="predicted"/>
<accession>A0A8B7ZJU0</accession>
<dbReference type="AlphaFoldDB" id="A0A8B7ZJU0"/>
<dbReference type="GeneID" id="110987046"/>
<dbReference type="KEGG" id="aplc:110987046"/>
<organism evidence="1 2">
    <name type="scientific">Acanthaster planci</name>
    <name type="common">Crown-of-thorns starfish</name>
    <dbReference type="NCBI Taxonomy" id="133434"/>
    <lineage>
        <taxon>Eukaryota</taxon>
        <taxon>Metazoa</taxon>
        <taxon>Echinodermata</taxon>
        <taxon>Eleutherozoa</taxon>
        <taxon>Asterozoa</taxon>
        <taxon>Asteroidea</taxon>
        <taxon>Valvatacea</taxon>
        <taxon>Valvatida</taxon>
        <taxon>Acanthasteridae</taxon>
        <taxon>Acanthaster</taxon>
    </lineage>
</organism>
<dbReference type="Proteomes" id="UP000694845">
    <property type="component" value="Unplaced"/>
</dbReference>
<name>A0A8B7ZJU0_ACAPL</name>